<evidence type="ECO:0000313" key="3">
    <source>
        <dbReference type="EMBL" id="TDR23485.1"/>
    </source>
</evidence>
<dbReference type="PROSITE" id="PS50914">
    <property type="entry name" value="BON"/>
    <property type="match status" value="2"/>
</dbReference>
<dbReference type="Gene3D" id="3.30.1340.30">
    <property type="match status" value="2"/>
</dbReference>
<keyword evidence="1" id="KW-0732">Signal</keyword>
<feature type="signal peptide" evidence="1">
    <location>
        <begin position="1"/>
        <end position="29"/>
    </location>
</feature>
<keyword evidence="4" id="KW-1185">Reference proteome</keyword>
<reference evidence="3 4" key="1">
    <citation type="submission" date="2019-03" db="EMBL/GenBank/DDBJ databases">
        <title>Genomic Encyclopedia of Type Strains, Phase IV (KMG-IV): sequencing the most valuable type-strain genomes for metagenomic binning, comparative biology and taxonomic classification.</title>
        <authorList>
            <person name="Goeker M."/>
        </authorList>
    </citation>
    <scope>NUCLEOTIDE SEQUENCE [LARGE SCALE GENOMIC DNA]</scope>
    <source>
        <strain evidence="3 4">DSM 25488</strain>
    </source>
</reference>
<dbReference type="InterPro" id="IPR051686">
    <property type="entry name" value="Lipoprotein_DolP"/>
</dbReference>
<dbReference type="RefSeq" id="WP_099017877.1">
    <property type="nucleotide sequence ID" value="NZ_NIHB01000001.1"/>
</dbReference>
<protein>
    <submittedName>
        <fullName evidence="3">Osmotically-inducible protein OsmY</fullName>
    </submittedName>
</protein>
<dbReference type="InterPro" id="IPR014004">
    <property type="entry name" value="Transpt-assoc_nodulatn_dom_bac"/>
</dbReference>
<accession>A0A4R6XU21</accession>
<feature type="domain" description="BON" evidence="2">
    <location>
        <begin position="43"/>
        <end position="111"/>
    </location>
</feature>
<dbReference type="PANTHER" id="PTHR34606">
    <property type="entry name" value="BON DOMAIN-CONTAINING PROTEIN"/>
    <property type="match status" value="1"/>
</dbReference>
<comment type="caution">
    <text evidence="3">The sequence shown here is derived from an EMBL/GenBank/DDBJ whole genome shotgun (WGS) entry which is preliminary data.</text>
</comment>
<evidence type="ECO:0000259" key="2">
    <source>
        <dbReference type="PROSITE" id="PS50914"/>
    </source>
</evidence>
<dbReference type="PANTHER" id="PTHR34606:SF15">
    <property type="entry name" value="BON DOMAIN-CONTAINING PROTEIN"/>
    <property type="match status" value="1"/>
</dbReference>
<proteinExistence type="predicted"/>
<dbReference type="OrthoDB" id="8910395at2"/>
<evidence type="ECO:0000313" key="4">
    <source>
        <dbReference type="Proteomes" id="UP000295724"/>
    </source>
</evidence>
<dbReference type="Pfam" id="PF04972">
    <property type="entry name" value="BON"/>
    <property type="match status" value="2"/>
</dbReference>
<dbReference type="EMBL" id="SNZB01000001">
    <property type="protein sequence ID" value="TDR23485.1"/>
    <property type="molecule type" value="Genomic_DNA"/>
</dbReference>
<evidence type="ECO:0000256" key="1">
    <source>
        <dbReference type="SAM" id="SignalP"/>
    </source>
</evidence>
<dbReference type="SMART" id="SM00749">
    <property type="entry name" value="BON"/>
    <property type="match status" value="2"/>
</dbReference>
<feature type="chain" id="PRO_5020241331" evidence="1">
    <location>
        <begin position="30"/>
        <end position="202"/>
    </location>
</feature>
<name>A0A4R6XU21_9GAMM</name>
<gene>
    <name evidence="3" type="ORF">C8D91_0347</name>
</gene>
<dbReference type="InterPro" id="IPR007055">
    <property type="entry name" value="BON_dom"/>
</dbReference>
<sequence>MNTLNLSIRKSLKVTSLVVALGISSMTLAGGNNAHYDTDDKLRDAWIDGKVESALLINRHLNNFTIDTDVKGKTVYLSGTVKSGVDKELAGEIAKGIEGVVDVENNLVVKEDAKMSKKAYKDGDERSFGTWYDDSTTTAAIKSKFLWSGEVDGLDINVDTMHGVVTLNGTANTSANKALAEEMAKNTNGVTKVINKLKIKNG</sequence>
<feature type="domain" description="BON" evidence="2">
    <location>
        <begin position="133"/>
        <end position="201"/>
    </location>
</feature>
<organism evidence="3 4">
    <name type="scientific">Marinicella litoralis</name>
    <dbReference type="NCBI Taxonomy" id="644220"/>
    <lineage>
        <taxon>Bacteria</taxon>
        <taxon>Pseudomonadati</taxon>
        <taxon>Pseudomonadota</taxon>
        <taxon>Gammaproteobacteria</taxon>
        <taxon>Lysobacterales</taxon>
        <taxon>Marinicellaceae</taxon>
        <taxon>Marinicella</taxon>
    </lineage>
</organism>
<dbReference type="AlphaFoldDB" id="A0A4R6XU21"/>
<dbReference type="Proteomes" id="UP000295724">
    <property type="component" value="Unassembled WGS sequence"/>
</dbReference>